<dbReference type="Gene3D" id="3.40.630.30">
    <property type="match status" value="1"/>
</dbReference>
<dbReference type="GO" id="GO:0016747">
    <property type="term" value="F:acyltransferase activity, transferring groups other than amino-acyl groups"/>
    <property type="evidence" value="ECO:0007669"/>
    <property type="project" value="InterPro"/>
</dbReference>
<organism evidence="2 3">
    <name type="scientific">Candidatus Weimeria bifida</name>
    <dbReference type="NCBI Taxonomy" id="2599074"/>
    <lineage>
        <taxon>Bacteria</taxon>
        <taxon>Bacillati</taxon>
        <taxon>Bacillota</taxon>
        <taxon>Clostridia</taxon>
        <taxon>Lachnospirales</taxon>
        <taxon>Lachnospiraceae</taxon>
        <taxon>Candidatus Weimeria</taxon>
    </lineage>
</organism>
<dbReference type="SUPFAM" id="SSF55729">
    <property type="entry name" value="Acyl-CoA N-acyltransferases (Nat)"/>
    <property type="match status" value="1"/>
</dbReference>
<protein>
    <submittedName>
        <fullName evidence="2">GNAT family N-acetyltransferase</fullName>
    </submittedName>
</protein>
<feature type="domain" description="N-acetyltransferase" evidence="1">
    <location>
        <begin position="2"/>
        <end position="145"/>
    </location>
</feature>
<evidence type="ECO:0000313" key="3">
    <source>
        <dbReference type="Proteomes" id="UP000460257"/>
    </source>
</evidence>
<comment type="caution">
    <text evidence="2">The sequence shown here is derived from an EMBL/GenBank/DDBJ whole genome shotgun (WGS) entry which is preliminary data.</text>
</comment>
<dbReference type="InterPro" id="IPR016181">
    <property type="entry name" value="Acyl_CoA_acyltransferase"/>
</dbReference>
<dbReference type="InterPro" id="IPR000182">
    <property type="entry name" value="GNAT_dom"/>
</dbReference>
<gene>
    <name evidence="2" type="ORF">FRC54_06770</name>
</gene>
<dbReference type="PROSITE" id="PS51186">
    <property type="entry name" value="GNAT"/>
    <property type="match status" value="1"/>
</dbReference>
<reference evidence="2" key="1">
    <citation type="journal article" date="2020" name="Appl. Environ. Microbiol.">
        <title>Medium-Chain Fatty Acid Synthesis by 'Candidatus Weimeria bifida' gen. nov., sp. nov., and 'Candidatus Pseudoramibacter fermentans' sp. nov.</title>
        <authorList>
            <person name="Scarborough M.J."/>
            <person name="Myers K.S."/>
            <person name="Donohue T.J."/>
            <person name="Noguera D.R."/>
        </authorList>
    </citation>
    <scope>NUCLEOTIDE SEQUENCE</scope>
    <source>
        <strain evidence="2">LCO1.1</strain>
    </source>
</reference>
<evidence type="ECO:0000259" key="1">
    <source>
        <dbReference type="PROSITE" id="PS51186"/>
    </source>
</evidence>
<accession>A0A6N7IZ39</accession>
<dbReference type="EMBL" id="VOGC01000006">
    <property type="protein sequence ID" value="MQN01608.1"/>
    <property type="molecule type" value="Genomic_DNA"/>
</dbReference>
<evidence type="ECO:0000313" key="2">
    <source>
        <dbReference type="EMBL" id="MQN01608.1"/>
    </source>
</evidence>
<sequence length="149" mass="17180">MYKLRAMTIEDFEKVHALWMSIHGFGIRSIDDSKEGVESFLKRNPGFSVVAEDDGEIIGSILCGHDSRTACFYHVCVREDRRRQGIGKAMTVWCMKKLHSANVNKISLVAFKDNSVGNSFWQADGWKERVDFNVYDFYLNEKNITNFNK</sequence>
<dbReference type="CDD" id="cd04301">
    <property type="entry name" value="NAT_SF"/>
    <property type="match status" value="1"/>
</dbReference>
<name>A0A6N7IZ39_9FIRM</name>
<proteinExistence type="predicted"/>
<dbReference type="Proteomes" id="UP000460257">
    <property type="component" value="Unassembled WGS sequence"/>
</dbReference>
<dbReference type="AlphaFoldDB" id="A0A6N7IZ39"/>
<dbReference type="Pfam" id="PF00583">
    <property type="entry name" value="Acetyltransf_1"/>
    <property type="match status" value="1"/>
</dbReference>
<keyword evidence="3" id="KW-1185">Reference proteome</keyword>